<comment type="caution">
    <text evidence="2">The sequence shown here is derived from an EMBL/GenBank/DDBJ whole genome shotgun (WGS) entry which is preliminary data.</text>
</comment>
<protein>
    <submittedName>
        <fullName evidence="2">Uncharacterized protein</fullName>
    </submittedName>
</protein>
<accession>A0A511ZIF0</accession>
<dbReference type="EMBL" id="BJYM01000007">
    <property type="protein sequence ID" value="GEN87226.1"/>
    <property type="molecule type" value="Genomic_DNA"/>
</dbReference>
<name>A0A511ZIF0_9BACI</name>
<sequence length="119" mass="14457">MDERLKKNIEDYVKLNKFLNGRTNRFGENVVDIVMDYVEELEEKNKFLADNHFQQKELTQSRVEKLVKENQHYKEALEFYADEKNYVRPYDNENFFDYLPSEMDFDKGERARKELKGES</sequence>
<dbReference type="RefSeq" id="WP_147210227.1">
    <property type="nucleotide sequence ID" value="NZ_BJYM01000007.1"/>
</dbReference>
<dbReference type="OrthoDB" id="2940686at2"/>
<organism evidence="2 3">
    <name type="scientific">Oceanobacillus sojae</name>
    <dbReference type="NCBI Taxonomy" id="582851"/>
    <lineage>
        <taxon>Bacteria</taxon>
        <taxon>Bacillati</taxon>
        <taxon>Bacillota</taxon>
        <taxon>Bacilli</taxon>
        <taxon>Bacillales</taxon>
        <taxon>Bacillaceae</taxon>
        <taxon>Oceanobacillus</taxon>
    </lineage>
</organism>
<evidence type="ECO:0000313" key="2">
    <source>
        <dbReference type="EMBL" id="GEN87226.1"/>
    </source>
</evidence>
<feature type="coiled-coil region" evidence="1">
    <location>
        <begin position="38"/>
        <end position="83"/>
    </location>
</feature>
<proteinExistence type="predicted"/>
<keyword evidence="3" id="KW-1185">Reference proteome</keyword>
<dbReference type="AlphaFoldDB" id="A0A511ZIF0"/>
<gene>
    <name evidence="2" type="ORF">OSO01_19650</name>
</gene>
<dbReference type="Proteomes" id="UP000321558">
    <property type="component" value="Unassembled WGS sequence"/>
</dbReference>
<keyword evidence="1" id="KW-0175">Coiled coil</keyword>
<evidence type="ECO:0000256" key="1">
    <source>
        <dbReference type="SAM" id="Coils"/>
    </source>
</evidence>
<evidence type="ECO:0000313" key="3">
    <source>
        <dbReference type="Proteomes" id="UP000321558"/>
    </source>
</evidence>
<reference evidence="2 3" key="1">
    <citation type="submission" date="2019-07" db="EMBL/GenBank/DDBJ databases">
        <title>Whole genome shotgun sequence of Oceanobacillus sojae NBRC 105379.</title>
        <authorList>
            <person name="Hosoyama A."/>
            <person name="Uohara A."/>
            <person name="Ohji S."/>
            <person name="Ichikawa N."/>
        </authorList>
    </citation>
    <scope>NUCLEOTIDE SEQUENCE [LARGE SCALE GENOMIC DNA]</scope>
    <source>
        <strain evidence="2 3">NBRC 105379</strain>
    </source>
</reference>